<keyword evidence="2" id="KW-0067">ATP-binding</keyword>
<keyword evidence="5" id="KW-1185">Reference proteome</keyword>
<dbReference type="PROSITE" id="PS50893">
    <property type="entry name" value="ABC_TRANSPORTER_2"/>
    <property type="match status" value="1"/>
</dbReference>
<accession>A0A3S4T0F3</accession>
<dbReference type="PANTHER" id="PTHR42764:SF1">
    <property type="entry name" value="PHOSPHONATES UTILIZATION ATP-BINDING PROTEIN PHNK-RELATED"/>
    <property type="match status" value="1"/>
</dbReference>
<keyword evidence="1" id="KW-0547">Nucleotide-binding</keyword>
<dbReference type="Proteomes" id="UP000282551">
    <property type="component" value="Chromosome"/>
</dbReference>
<dbReference type="PANTHER" id="PTHR42764">
    <property type="entry name" value="PHOSPHONATES UTILIZATION ATP-BINDING PROTEIN PHNK-RELATED"/>
    <property type="match status" value="1"/>
</dbReference>
<evidence type="ECO:0000313" key="5">
    <source>
        <dbReference type="Proteomes" id="UP000282551"/>
    </source>
</evidence>
<protein>
    <submittedName>
        <fullName evidence="4">ABC transporter--like protein</fullName>
        <ecNumber evidence="4">3.6.3.-</ecNumber>
    </submittedName>
</protein>
<organism evidence="4 5">
    <name type="scientific">Mycolicibacterium chitae</name>
    <name type="common">Mycobacterium chitae</name>
    <dbReference type="NCBI Taxonomy" id="1792"/>
    <lineage>
        <taxon>Bacteria</taxon>
        <taxon>Bacillati</taxon>
        <taxon>Actinomycetota</taxon>
        <taxon>Actinomycetes</taxon>
        <taxon>Mycobacteriales</taxon>
        <taxon>Mycobacteriaceae</taxon>
        <taxon>Mycolicibacterium</taxon>
    </lineage>
</organism>
<dbReference type="SUPFAM" id="SSF52540">
    <property type="entry name" value="P-loop containing nucleoside triphosphate hydrolases"/>
    <property type="match status" value="1"/>
</dbReference>
<dbReference type="PROSITE" id="PS00211">
    <property type="entry name" value="ABC_TRANSPORTER_1"/>
    <property type="match status" value="1"/>
</dbReference>
<dbReference type="InterPro" id="IPR017871">
    <property type="entry name" value="ABC_transporter-like_CS"/>
</dbReference>
<evidence type="ECO:0000259" key="3">
    <source>
        <dbReference type="PROSITE" id="PS50893"/>
    </source>
</evidence>
<dbReference type="EMBL" id="LR134355">
    <property type="protein sequence ID" value="VEG47819.1"/>
    <property type="molecule type" value="Genomic_DNA"/>
</dbReference>
<keyword evidence="4" id="KW-0378">Hydrolase</keyword>
<dbReference type="AlphaFoldDB" id="A0A3S4T0F3"/>
<evidence type="ECO:0000313" key="4">
    <source>
        <dbReference type="EMBL" id="VEG47819.1"/>
    </source>
</evidence>
<dbReference type="Pfam" id="PF00005">
    <property type="entry name" value="ABC_tran"/>
    <property type="match status" value="1"/>
</dbReference>
<dbReference type="InterPro" id="IPR003439">
    <property type="entry name" value="ABC_transporter-like_ATP-bd"/>
</dbReference>
<reference evidence="4 5" key="1">
    <citation type="submission" date="2018-12" db="EMBL/GenBank/DDBJ databases">
        <authorList>
            <consortium name="Pathogen Informatics"/>
        </authorList>
    </citation>
    <scope>NUCLEOTIDE SEQUENCE [LARGE SCALE GENOMIC DNA]</scope>
    <source>
        <strain evidence="4 5">NCTC10485</strain>
    </source>
</reference>
<sequence length="280" mass="29741">MTSEATIAAPETRLGPPEPVLSVRGISHRFGPKCARCFELTGEEPGTNRCPSCGSVVALQDVSFDVGPNEVLGIVGESGSGKTTLLRSLHLDLSPDEGTVWCGRAPMHASSVVMVHQNALAAGLYPRLAAESNVAQRLLAAGTRNFEQLQSTSAAMLVELGLRRERHGDPLMTFSGGMQQRVQLARALVDPPPVLLLDEPTTGLDPSIQAGLLDAVQQVAATLGSATVVVSHDLAAVRILASRTVVLHHGRIVEHGVTEQILHDPQHPYTRLLVSSRLTC</sequence>
<dbReference type="OrthoDB" id="8036461at2"/>
<dbReference type="PIRSF" id="PIRSF037116">
    <property type="entry name" value="CP_lyase_PhnK"/>
    <property type="match status" value="1"/>
</dbReference>
<dbReference type="SMART" id="SM00382">
    <property type="entry name" value="AAA"/>
    <property type="match status" value="1"/>
</dbReference>
<dbReference type="InterPro" id="IPR027417">
    <property type="entry name" value="P-loop_NTPase"/>
</dbReference>
<proteinExistence type="predicted"/>
<dbReference type="GO" id="GO:0019700">
    <property type="term" value="P:organic phosphonate catabolic process"/>
    <property type="evidence" value="ECO:0007669"/>
    <property type="project" value="TreeGrafter"/>
</dbReference>
<dbReference type="GO" id="GO:0016887">
    <property type="term" value="F:ATP hydrolysis activity"/>
    <property type="evidence" value="ECO:0007669"/>
    <property type="project" value="InterPro"/>
</dbReference>
<dbReference type="Gene3D" id="3.40.50.300">
    <property type="entry name" value="P-loop containing nucleotide triphosphate hydrolases"/>
    <property type="match status" value="1"/>
</dbReference>
<dbReference type="RefSeq" id="WP_126333698.1">
    <property type="nucleotide sequence ID" value="NZ_AP022604.1"/>
</dbReference>
<evidence type="ECO:0000256" key="2">
    <source>
        <dbReference type="ARBA" id="ARBA00022840"/>
    </source>
</evidence>
<feature type="domain" description="ABC transporter" evidence="3">
    <location>
        <begin position="35"/>
        <end position="274"/>
    </location>
</feature>
<dbReference type="EC" id="3.6.3.-" evidence="4"/>
<dbReference type="GO" id="GO:0005524">
    <property type="term" value="F:ATP binding"/>
    <property type="evidence" value="ECO:0007669"/>
    <property type="project" value="UniProtKB-KW"/>
</dbReference>
<dbReference type="InterPro" id="IPR012700">
    <property type="entry name" value="PhnK"/>
</dbReference>
<gene>
    <name evidence="4" type="primary">yxeO</name>
    <name evidence="4" type="ORF">NCTC10485_02107</name>
</gene>
<dbReference type="InterPro" id="IPR003593">
    <property type="entry name" value="AAA+_ATPase"/>
</dbReference>
<name>A0A3S4T0F3_MYCCI</name>
<evidence type="ECO:0000256" key="1">
    <source>
        <dbReference type="ARBA" id="ARBA00022741"/>
    </source>
</evidence>